<organism evidence="2 3">
    <name type="scientific">Aureobasidium melanogenum</name>
    <name type="common">Aureobasidium pullulans var. melanogenum</name>
    <dbReference type="NCBI Taxonomy" id="46634"/>
    <lineage>
        <taxon>Eukaryota</taxon>
        <taxon>Fungi</taxon>
        <taxon>Dikarya</taxon>
        <taxon>Ascomycota</taxon>
        <taxon>Pezizomycotina</taxon>
        <taxon>Dothideomycetes</taxon>
        <taxon>Dothideomycetidae</taxon>
        <taxon>Dothideales</taxon>
        <taxon>Saccotheciaceae</taxon>
        <taxon>Aureobasidium</taxon>
    </lineage>
</organism>
<reference evidence="2" key="2">
    <citation type="submission" date="2021-08" db="EMBL/GenBank/DDBJ databases">
        <authorList>
            <person name="Gostincar C."/>
            <person name="Sun X."/>
            <person name="Song Z."/>
            <person name="Gunde-Cimerman N."/>
        </authorList>
    </citation>
    <scope>NUCLEOTIDE SEQUENCE</scope>
    <source>
        <strain evidence="2">EXF-8016</strain>
    </source>
</reference>
<gene>
    <name evidence="2" type="ORF">KCV03_g5963</name>
</gene>
<dbReference type="Proteomes" id="UP000767238">
    <property type="component" value="Unassembled WGS sequence"/>
</dbReference>
<name>A0A9P8GD93_AURME</name>
<sequence>MSTQMPRERLRRSDLEGSTSLTRDLDDHQQRYSELWDRPTIPIFHFLDNLASETSIDTRLNHLQVLLPNTEMQVEYLLDPDSGPDDMAVTFPDFEYFRPKSRARYAAASYERLLKTTWEEFGESNVTSALMQHIDTVTFSMSMKEPSTIYVTAHFDGNGRLLRTEVDSIGLEDAYDRLDREYIELEINKRVVLWTEVWKPTAMNCYVIELMATDLRRTYQRMVDIDS</sequence>
<dbReference type="OrthoDB" id="3862286at2759"/>
<evidence type="ECO:0000313" key="3">
    <source>
        <dbReference type="Proteomes" id="UP000767238"/>
    </source>
</evidence>
<protein>
    <submittedName>
        <fullName evidence="2">Uncharacterized protein</fullName>
    </submittedName>
</protein>
<evidence type="ECO:0000256" key="1">
    <source>
        <dbReference type="SAM" id="MobiDB-lite"/>
    </source>
</evidence>
<dbReference type="EMBL" id="JAHFYH010000042">
    <property type="protein sequence ID" value="KAH0219414.1"/>
    <property type="molecule type" value="Genomic_DNA"/>
</dbReference>
<evidence type="ECO:0000313" key="2">
    <source>
        <dbReference type="EMBL" id="KAH0219414.1"/>
    </source>
</evidence>
<comment type="caution">
    <text evidence="2">The sequence shown here is derived from an EMBL/GenBank/DDBJ whole genome shotgun (WGS) entry which is preliminary data.</text>
</comment>
<feature type="region of interest" description="Disordered" evidence="1">
    <location>
        <begin position="1"/>
        <end position="24"/>
    </location>
</feature>
<reference evidence="2" key="1">
    <citation type="journal article" date="2021" name="J Fungi (Basel)">
        <title>Virulence traits and population genomics of the black yeast Aureobasidium melanogenum.</title>
        <authorList>
            <person name="Cernosa A."/>
            <person name="Sun X."/>
            <person name="Gostincar C."/>
            <person name="Fang C."/>
            <person name="Gunde-Cimerman N."/>
            <person name="Song Z."/>
        </authorList>
    </citation>
    <scope>NUCLEOTIDE SEQUENCE</scope>
    <source>
        <strain evidence="2">EXF-8016</strain>
    </source>
</reference>
<feature type="compositionally biased region" description="Basic and acidic residues" evidence="1">
    <location>
        <begin position="1"/>
        <end position="15"/>
    </location>
</feature>
<feature type="non-terminal residue" evidence="2">
    <location>
        <position position="227"/>
    </location>
</feature>
<dbReference type="AlphaFoldDB" id="A0A9P8GD93"/>
<proteinExistence type="predicted"/>
<accession>A0A9P8GD93</accession>